<evidence type="ECO:0000256" key="1">
    <source>
        <dbReference type="SAM" id="MobiDB-lite"/>
    </source>
</evidence>
<evidence type="ECO:0000313" key="3">
    <source>
        <dbReference type="Proteomes" id="UP000076858"/>
    </source>
</evidence>
<feature type="region of interest" description="Disordered" evidence="1">
    <location>
        <begin position="1"/>
        <end position="52"/>
    </location>
</feature>
<sequence length="52" mass="6027">MEPKLTRMNPASPESLTKDSSSSDLNSDPVFPRRKSNFLFQTFRPPGDRRWT</sequence>
<dbReference type="AlphaFoldDB" id="A0A164RTS3"/>
<dbReference type="Proteomes" id="UP000076858">
    <property type="component" value="Unassembled WGS sequence"/>
</dbReference>
<name>A0A164RTS3_9CRUS</name>
<gene>
    <name evidence="2" type="ORF">APZ42_026962</name>
</gene>
<reference evidence="2 3" key="1">
    <citation type="submission" date="2016-03" db="EMBL/GenBank/DDBJ databases">
        <title>EvidentialGene: Evidence-directed Construction of Genes on Genomes.</title>
        <authorList>
            <person name="Gilbert D.G."/>
            <person name="Choi J.-H."/>
            <person name="Mockaitis K."/>
            <person name="Colbourne J."/>
            <person name="Pfrender M."/>
        </authorList>
    </citation>
    <scope>NUCLEOTIDE SEQUENCE [LARGE SCALE GENOMIC DNA]</scope>
    <source>
        <strain evidence="2 3">Xinb3</strain>
        <tissue evidence="2">Complete organism</tissue>
    </source>
</reference>
<keyword evidence="3" id="KW-1185">Reference proteome</keyword>
<dbReference type="EMBL" id="LRGB01002140">
    <property type="protein sequence ID" value="KZS08935.1"/>
    <property type="molecule type" value="Genomic_DNA"/>
</dbReference>
<feature type="compositionally biased region" description="Polar residues" evidence="1">
    <location>
        <begin position="12"/>
        <end position="26"/>
    </location>
</feature>
<organism evidence="2 3">
    <name type="scientific">Daphnia magna</name>
    <dbReference type="NCBI Taxonomy" id="35525"/>
    <lineage>
        <taxon>Eukaryota</taxon>
        <taxon>Metazoa</taxon>
        <taxon>Ecdysozoa</taxon>
        <taxon>Arthropoda</taxon>
        <taxon>Crustacea</taxon>
        <taxon>Branchiopoda</taxon>
        <taxon>Diplostraca</taxon>
        <taxon>Cladocera</taxon>
        <taxon>Anomopoda</taxon>
        <taxon>Daphniidae</taxon>
        <taxon>Daphnia</taxon>
    </lineage>
</organism>
<protein>
    <submittedName>
        <fullName evidence="2">Uncharacterized protein</fullName>
    </submittedName>
</protein>
<accession>A0A164RTS3</accession>
<evidence type="ECO:0000313" key="2">
    <source>
        <dbReference type="EMBL" id="KZS08935.1"/>
    </source>
</evidence>
<proteinExistence type="predicted"/>
<comment type="caution">
    <text evidence="2">The sequence shown here is derived from an EMBL/GenBank/DDBJ whole genome shotgun (WGS) entry which is preliminary data.</text>
</comment>